<organism evidence="1 2">
    <name type="scientific">Gossypium australe</name>
    <dbReference type="NCBI Taxonomy" id="47621"/>
    <lineage>
        <taxon>Eukaryota</taxon>
        <taxon>Viridiplantae</taxon>
        <taxon>Streptophyta</taxon>
        <taxon>Embryophyta</taxon>
        <taxon>Tracheophyta</taxon>
        <taxon>Spermatophyta</taxon>
        <taxon>Magnoliopsida</taxon>
        <taxon>eudicotyledons</taxon>
        <taxon>Gunneridae</taxon>
        <taxon>Pentapetalae</taxon>
        <taxon>rosids</taxon>
        <taxon>malvids</taxon>
        <taxon>Malvales</taxon>
        <taxon>Malvaceae</taxon>
        <taxon>Malvoideae</taxon>
        <taxon>Gossypium</taxon>
    </lineage>
</organism>
<sequence>MKFSGSNSLAQHELEVKEEIDNIMHHEEMLWQQKSRYEWLKLGDRNTKITTLCNSNREWIFEPGAFKAEVVNFFHKLYGEVPGPFGSLP</sequence>
<dbReference type="Proteomes" id="UP000325315">
    <property type="component" value="Unassembled WGS sequence"/>
</dbReference>
<comment type="caution">
    <text evidence="1">The sequence shown here is derived from an EMBL/GenBank/DDBJ whole genome shotgun (WGS) entry which is preliminary data.</text>
</comment>
<evidence type="ECO:0000313" key="2">
    <source>
        <dbReference type="Proteomes" id="UP000325315"/>
    </source>
</evidence>
<dbReference type="OrthoDB" id="1750242at2759"/>
<name>A0A5B6WIV4_9ROSI</name>
<reference evidence="2" key="1">
    <citation type="journal article" date="2019" name="Plant Biotechnol. J.">
        <title>Genome sequencing of the Australian wild diploid species Gossypium australe highlights disease resistance and delayed gland morphogenesis.</title>
        <authorList>
            <person name="Cai Y."/>
            <person name="Cai X."/>
            <person name="Wang Q."/>
            <person name="Wang P."/>
            <person name="Zhang Y."/>
            <person name="Cai C."/>
            <person name="Xu Y."/>
            <person name="Wang K."/>
            <person name="Zhou Z."/>
            <person name="Wang C."/>
            <person name="Geng S."/>
            <person name="Li B."/>
            <person name="Dong Q."/>
            <person name="Hou Y."/>
            <person name="Wang H."/>
            <person name="Ai P."/>
            <person name="Liu Z."/>
            <person name="Yi F."/>
            <person name="Sun M."/>
            <person name="An G."/>
            <person name="Cheng J."/>
            <person name="Zhang Y."/>
            <person name="Shi Q."/>
            <person name="Xie Y."/>
            <person name="Shi X."/>
            <person name="Chang Y."/>
            <person name="Huang F."/>
            <person name="Chen Y."/>
            <person name="Hong S."/>
            <person name="Mi L."/>
            <person name="Sun Q."/>
            <person name="Zhang L."/>
            <person name="Zhou B."/>
            <person name="Peng R."/>
            <person name="Zhang X."/>
            <person name="Liu F."/>
        </authorList>
    </citation>
    <scope>NUCLEOTIDE SEQUENCE [LARGE SCALE GENOMIC DNA]</scope>
    <source>
        <strain evidence="2">cv. PA1801</strain>
    </source>
</reference>
<evidence type="ECO:0000313" key="1">
    <source>
        <dbReference type="EMBL" id="KAA3481007.1"/>
    </source>
</evidence>
<proteinExistence type="predicted"/>
<protein>
    <submittedName>
        <fullName evidence="1">Putative Transposon TX1</fullName>
    </submittedName>
</protein>
<dbReference type="EMBL" id="SMMG02000003">
    <property type="protein sequence ID" value="KAA3481007.1"/>
    <property type="molecule type" value="Genomic_DNA"/>
</dbReference>
<dbReference type="AlphaFoldDB" id="A0A5B6WIV4"/>
<gene>
    <name evidence="1" type="ORF">EPI10_021407</name>
</gene>
<keyword evidence="2" id="KW-1185">Reference proteome</keyword>
<accession>A0A5B6WIV4</accession>